<protein>
    <submittedName>
        <fullName evidence="2">Fimbrial protein</fullName>
    </submittedName>
</protein>
<sequence length="110" mass="12035">MPSIRLFLSANLHIKKLGRRVVTHTDAQTQRDDCPGNDTGTTDYANGSAINLTFNGIGSRTIRSFVVCVSLSPTPSLSPISLSLFVLRRRYHEGSGFIRACGQINVLLIM</sequence>
<name>A0A0M3INE1_ASCLU</name>
<reference evidence="2" key="1">
    <citation type="submission" date="2017-02" db="UniProtKB">
        <authorList>
            <consortium name="WormBaseParasite"/>
        </authorList>
    </citation>
    <scope>IDENTIFICATION</scope>
</reference>
<dbReference type="AlphaFoldDB" id="A0A0M3INE1"/>
<evidence type="ECO:0000313" key="2">
    <source>
        <dbReference type="WBParaSite" id="ALUE_0002026901-mRNA-1"/>
    </source>
</evidence>
<accession>A0A0M3INE1</accession>
<dbReference type="WBParaSite" id="ALUE_0002026901-mRNA-1">
    <property type="protein sequence ID" value="ALUE_0002026901-mRNA-1"/>
    <property type="gene ID" value="ALUE_0002026901"/>
</dbReference>
<keyword evidence="1" id="KW-1185">Reference proteome</keyword>
<dbReference type="Proteomes" id="UP000036681">
    <property type="component" value="Unplaced"/>
</dbReference>
<evidence type="ECO:0000313" key="1">
    <source>
        <dbReference type="Proteomes" id="UP000036681"/>
    </source>
</evidence>
<organism evidence="1 2">
    <name type="scientific">Ascaris lumbricoides</name>
    <name type="common">Giant roundworm</name>
    <dbReference type="NCBI Taxonomy" id="6252"/>
    <lineage>
        <taxon>Eukaryota</taxon>
        <taxon>Metazoa</taxon>
        <taxon>Ecdysozoa</taxon>
        <taxon>Nematoda</taxon>
        <taxon>Chromadorea</taxon>
        <taxon>Rhabditida</taxon>
        <taxon>Spirurina</taxon>
        <taxon>Ascaridomorpha</taxon>
        <taxon>Ascaridoidea</taxon>
        <taxon>Ascarididae</taxon>
        <taxon>Ascaris</taxon>
    </lineage>
</organism>
<proteinExistence type="predicted"/>